<dbReference type="InterPro" id="IPR016897">
    <property type="entry name" value="SKP1"/>
</dbReference>
<sequence>MSLQLITNDGHSTQVDRELLTQFNKESHPLATHSTGSVVLPNIDFSTLQKVIEYCEHHQNRPAPDQFGWDNDYVNKLSQSMLFKILQAADELKITTLSRLATIHMVNLLHH</sequence>
<protein>
    <recommendedName>
        <fullName evidence="3">SKP1 component POZ domain-containing protein</fullName>
    </recommendedName>
</protein>
<dbReference type="Proteomes" id="UP000059188">
    <property type="component" value="Unassembled WGS sequence"/>
</dbReference>
<dbReference type="STRING" id="1108050.A0A0B7FZD3"/>
<comment type="similarity">
    <text evidence="1">Belongs to the SKP1 family.</text>
</comment>
<dbReference type="SUPFAM" id="SSF81382">
    <property type="entry name" value="Skp1 dimerisation domain-like"/>
    <property type="match status" value="1"/>
</dbReference>
<reference evidence="4 5" key="1">
    <citation type="submission" date="2014-11" db="EMBL/GenBank/DDBJ databases">
        <authorList>
            <person name="Wibberg Daniel"/>
        </authorList>
    </citation>
    <scope>NUCLEOTIDE SEQUENCE [LARGE SCALE GENOMIC DNA]</scope>
    <source>
        <strain evidence="4">Rhizoctonia solani AG1-IB 7/3/14</strain>
    </source>
</reference>
<dbReference type="PANTHER" id="PTHR11165">
    <property type="entry name" value="SKP1"/>
    <property type="match status" value="1"/>
</dbReference>
<accession>A0A0B7FZD3</accession>
<keyword evidence="2" id="KW-0833">Ubl conjugation pathway</keyword>
<feature type="domain" description="SKP1 component POZ" evidence="3">
    <location>
        <begin position="2"/>
        <end position="60"/>
    </location>
</feature>
<evidence type="ECO:0000313" key="4">
    <source>
        <dbReference type="EMBL" id="CEL61598.1"/>
    </source>
</evidence>
<name>A0A0B7FZD3_THACB</name>
<evidence type="ECO:0000256" key="1">
    <source>
        <dbReference type="ARBA" id="ARBA00009993"/>
    </source>
</evidence>
<keyword evidence="5" id="KW-1185">Reference proteome</keyword>
<dbReference type="InterPro" id="IPR011333">
    <property type="entry name" value="SKP1/BTB/POZ_sf"/>
</dbReference>
<dbReference type="Gene3D" id="3.30.710.10">
    <property type="entry name" value="Potassium Channel Kv1.1, Chain A"/>
    <property type="match status" value="1"/>
</dbReference>
<dbReference type="Pfam" id="PF03931">
    <property type="entry name" value="Skp1_POZ"/>
    <property type="match status" value="1"/>
</dbReference>
<evidence type="ECO:0000256" key="2">
    <source>
        <dbReference type="ARBA" id="ARBA00022786"/>
    </source>
</evidence>
<proteinExistence type="inferred from homology"/>
<dbReference type="GO" id="GO:0006511">
    <property type="term" value="P:ubiquitin-dependent protein catabolic process"/>
    <property type="evidence" value="ECO:0007669"/>
    <property type="project" value="InterPro"/>
</dbReference>
<dbReference type="InterPro" id="IPR001232">
    <property type="entry name" value="SKP1-like"/>
</dbReference>
<evidence type="ECO:0000313" key="5">
    <source>
        <dbReference type="Proteomes" id="UP000059188"/>
    </source>
</evidence>
<gene>
    <name evidence="4" type="ORF">RSOLAG1IB_04348</name>
</gene>
<dbReference type="EMBL" id="LN679105">
    <property type="protein sequence ID" value="CEL61598.1"/>
    <property type="molecule type" value="Genomic_DNA"/>
</dbReference>
<organism evidence="4 5">
    <name type="scientific">Thanatephorus cucumeris (strain AG1-IB / isolate 7/3/14)</name>
    <name type="common">Lettuce bottom rot fungus</name>
    <name type="synonym">Rhizoctonia solani</name>
    <dbReference type="NCBI Taxonomy" id="1108050"/>
    <lineage>
        <taxon>Eukaryota</taxon>
        <taxon>Fungi</taxon>
        <taxon>Dikarya</taxon>
        <taxon>Basidiomycota</taxon>
        <taxon>Agaricomycotina</taxon>
        <taxon>Agaricomycetes</taxon>
        <taxon>Cantharellales</taxon>
        <taxon>Ceratobasidiaceae</taxon>
        <taxon>Rhizoctonia</taxon>
        <taxon>Rhizoctonia solani AG-1</taxon>
    </lineage>
</organism>
<dbReference type="SUPFAM" id="SSF54695">
    <property type="entry name" value="POZ domain"/>
    <property type="match status" value="1"/>
</dbReference>
<dbReference type="InterPro" id="IPR016073">
    <property type="entry name" value="Skp1_comp_POZ"/>
</dbReference>
<dbReference type="AlphaFoldDB" id="A0A0B7FZD3"/>
<dbReference type="SMART" id="SM00512">
    <property type="entry name" value="Skp1"/>
    <property type="match status" value="1"/>
</dbReference>
<evidence type="ECO:0000259" key="3">
    <source>
        <dbReference type="Pfam" id="PF03931"/>
    </source>
</evidence>
<dbReference type="InterPro" id="IPR036296">
    <property type="entry name" value="SKP1-like_dim_sf"/>
</dbReference>